<dbReference type="PANTHER" id="PTHR38463">
    <property type="entry name" value="STRESS RESPONSE PROTEIN YSNF"/>
    <property type="match status" value="1"/>
</dbReference>
<gene>
    <name evidence="4" type="ORF">ACFFJK_09175</name>
</gene>
<feature type="region of interest" description="Disordered" evidence="1">
    <location>
        <begin position="30"/>
        <end position="61"/>
    </location>
</feature>
<evidence type="ECO:0000259" key="3">
    <source>
        <dbReference type="Pfam" id="PF11181"/>
    </source>
</evidence>
<feature type="region of interest" description="Disordered" evidence="1">
    <location>
        <begin position="140"/>
        <end position="189"/>
    </location>
</feature>
<comment type="caution">
    <text evidence="4">The sequence shown here is derived from an EMBL/GenBank/DDBJ whole genome shotgun (WGS) entry which is preliminary data.</text>
</comment>
<feature type="compositionally biased region" description="Polar residues" evidence="1">
    <location>
        <begin position="30"/>
        <end position="54"/>
    </location>
</feature>
<feature type="region of interest" description="Disordered" evidence="1">
    <location>
        <begin position="606"/>
        <end position="629"/>
    </location>
</feature>
<proteinExistence type="predicted"/>
<feature type="compositionally biased region" description="Low complexity" evidence="1">
    <location>
        <begin position="606"/>
        <end position="619"/>
    </location>
</feature>
<dbReference type="Pfam" id="PF09557">
    <property type="entry name" value="DUF2382"/>
    <property type="match status" value="1"/>
</dbReference>
<dbReference type="InterPro" id="IPR019060">
    <property type="entry name" value="DUF2382"/>
</dbReference>
<protein>
    <submittedName>
        <fullName evidence="4">DUF2382 domain-containing protein</fullName>
    </submittedName>
</protein>
<organism evidence="4 5">
    <name type="scientific">Massilia consociata</name>
    <dbReference type="NCBI Taxonomy" id="760117"/>
    <lineage>
        <taxon>Bacteria</taxon>
        <taxon>Pseudomonadati</taxon>
        <taxon>Pseudomonadota</taxon>
        <taxon>Betaproteobacteria</taxon>
        <taxon>Burkholderiales</taxon>
        <taxon>Oxalobacteraceae</taxon>
        <taxon>Telluria group</taxon>
        <taxon>Massilia</taxon>
    </lineage>
</organism>
<dbReference type="PANTHER" id="PTHR38463:SF1">
    <property type="entry name" value="STRESS RESPONSE PROTEIN YSNF"/>
    <property type="match status" value="1"/>
</dbReference>
<sequence>MQHTLVAVFDNRTDAQNAMNELLSSNFSRQDVHLSNSDPTGMTDSVTGASATNTDADDTGGGISSTIKNFFTDLFGADNSEHASRYEGAVTRGHHVLTVTADSLPEVERAADIVERYGPTDIDEQASGVGAMGAGAMAGMGATASTPESMRMSGAGGMQQSAGMSAQSTQSGLGQSQQLATPQLDNPGDRKLFAQQSLNQAEPMGQTYQEPQGKSGLSATGGTSLQGSTLQENSVQGSSLDGTQKSDTSFLGSGQQGGTLQGSSATNAIQTPGSGLGGDPVGSPSHAHLGSRQLDSGNLTGATGVSQQRDTSYQPGSSRTESLRSDAMHAAGTQSIPVVEEQLSVGKREVQRGGVRIYSRVRETPVNETVSLREEHVDVQRRPVNQPLGAGDSAAFREQSIEMRETAEEPVVEKSARIVEEVTVGKQVSERQEQIHDTVRHTEVDVQRLDGTMARSDMRDDDSYFRNHFTSTYGVSGESYDDYAPAYSYGSQMARSGRFTGRQWDQVENDLRSDWDTRNSGGPSTWEKMKAAVRQGWDRMTTDDDDSYYRSHYDTHLRDSGVDYDSAKPAYSYGAEMRKSELYRNRPWDDIEGDMRRGWDSRVNVGTGVSGDTTDTSAGTTGGAGAAVGGAWDRMKSAVRHGWERMTDDDDNDREYRSHWNATYSTESGSTYDEYKPAYSYGSEMALNEKYRGRQWNEVENDLRTDWDTRYGSGGQSTWEKMKSAVRHGWDRMTS</sequence>
<reference evidence="4 5" key="1">
    <citation type="submission" date="2024-09" db="EMBL/GenBank/DDBJ databases">
        <authorList>
            <person name="Sun Q."/>
            <person name="Mori K."/>
        </authorList>
    </citation>
    <scope>NUCLEOTIDE SEQUENCE [LARGE SCALE GENOMIC DNA]</scope>
    <source>
        <strain evidence="4 5">CCM 7792</strain>
    </source>
</reference>
<evidence type="ECO:0000259" key="2">
    <source>
        <dbReference type="Pfam" id="PF09557"/>
    </source>
</evidence>
<accession>A0ABV6FEV0</accession>
<dbReference type="EMBL" id="JBHLWP010000009">
    <property type="protein sequence ID" value="MFC0252058.1"/>
    <property type="molecule type" value="Genomic_DNA"/>
</dbReference>
<feature type="compositionally biased region" description="Polar residues" evidence="1">
    <location>
        <begin position="204"/>
        <end position="247"/>
    </location>
</feature>
<dbReference type="Pfam" id="PF11181">
    <property type="entry name" value="YflT"/>
    <property type="match status" value="1"/>
</dbReference>
<dbReference type="InterPro" id="IPR025889">
    <property type="entry name" value="GSP17M-like_dom"/>
</dbReference>
<evidence type="ECO:0000313" key="4">
    <source>
        <dbReference type="EMBL" id="MFC0252058.1"/>
    </source>
</evidence>
<feature type="domain" description="DUF2382" evidence="2">
    <location>
        <begin position="336"/>
        <end position="446"/>
    </location>
</feature>
<keyword evidence="5" id="KW-1185">Reference proteome</keyword>
<dbReference type="Proteomes" id="UP001589773">
    <property type="component" value="Unassembled WGS sequence"/>
</dbReference>
<feature type="compositionally biased region" description="Low complexity" evidence="1">
    <location>
        <begin position="165"/>
        <end position="181"/>
    </location>
</feature>
<dbReference type="InterPro" id="IPR052967">
    <property type="entry name" value="Stress_Response_Assoc"/>
</dbReference>
<dbReference type="RefSeq" id="WP_379678811.1">
    <property type="nucleotide sequence ID" value="NZ_JBHLWP010000009.1"/>
</dbReference>
<evidence type="ECO:0000256" key="1">
    <source>
        <dbReference type="SAM" id="MobiDB-lite"/>
    </source>
</evidence>
<name>A0ABV6FEV0_9BURK</name>
<evidence type="ECO:0000313" key="5">
    <source>
        <dbReference type="Proteomes" id="UP001589773"/>
    </source>
</evidence>
<feature type="compositionally biased region" description="Polar residues" evidence="1">
    <location>
        <begin position="293"/>
        <end position="320"/>
    </location>
</feature>
<feature type="region of interest" description="Disordered" evidence="1">
    <location>
        <begin position="204"/>
        <end position="330"/>
    </location>
</feature>
<feature type="domain" description="General stress protein 17M-like" evidence="3">
    <location>
        <begin position="5"/>
        <end position="92"/>
    </location>
</feature>